<sequence length="212" mass="23234">MSIPNYKFQDTKQGIQINVNTINTDLDHLRDSFLHQGHEEEEEEEEELLRDVLRRKPLGLSAAAAACSNDKVIGKTFSTRADLEDKQQSSSSSSSSSGIEKAVRRVFSMRASSVSGSATATEVYRRLDHHGYDSVAVADEENTNMEIHTQKGNKILEAYANAKRLIDNVSGLTNAVGAIDGGKVEEEAWDLLKESVVYYCGNPIGTIAARAL</sequence>
<comment type="caution">
    <text evidence="1">The sequence shown here is derived from an EMBL/GenBank/DDBJ whole genome shotgun (WGS) entry which is preliminary data.</text>
</comment>
<dbReference type="Proteomes" id="UP001472677">
    <property type="component" value="Unassembled WGS sequence"/>
</dbReference>
<name>A0ABR2G6X3_9ROSI</name>
<keyword evidence="2" id="KW-1185">Reference proteome</keyword>
<proteinExistence type="predicted"/>
<evidence type="ECO:0000313" key="1">
    <source>
        <dbReference type="EMBL" id="KAK8596148.1"/>
    </source>
</evidence>
<evidence type="ECO:0000313" key="2">
    <source>
        <dbReference type="Proteomes" id="UP001472677"/>
    </source>
</evidence>
<reference evidence="1 2" key="1">
    <citation type="journal article" date="2024" name="G3 (Bethesda)">
        <title>Genome assembly of Hibiscus sabdariffa L. provides insights into metabolisms of medicinal natural products.</title>
        <authorList>
            <person name="Kim T."/>
        </authorList>
    </citation>
    <scope>NUCLEOTIDE SEQUENCE [LARGE SCALE GENOMIC DNA]</scope>
    <source>
        <strain evidence="1">TK-2024</strain>
        <tissue evidence="1">Old leaves</tissue>
    </source>
</reference>
<protein>
    <submittedName>
        <fullName evidence="1">Uncharacterized protein</fullName>
    </submittedName>
</protein>
<accession>A0ABR2G6X3</accession>
<organism evidence="1 2">
    <name type="scientific">Hibiscus sabdariffa</name>
    <name type="common">roselle</name>
    <dbReference type="NCBI Taxonomy" id="183260"/>
    <lineage>
        <taxon>Eukaryota</taxon>
        <taxon>Viridiplantae</taxon>
        <taxon>Streptophyta</taxon>
        <taxon>Embryophyta</taxon>
        <taxon>Tracheophyta</taxon>
        <taxon>Spermatophyta</taxon>
        <taxon>Magnoliopsida</taxon>
        <taxon>eudicotyledons</taxon>
        <taxon>Gunneridae</taxon>
        <taxon>Pentapetalae</taxon>
        <taxon>rosids</taxon>
        <taxon>malvids</taxon>
        <taxon>Malvales</taxon>
        <taxon>Malvaceae</taxon>
        <taxon>Malvoideae</taxon>
        <taxon>Hibiscus</taxon>
    </lineage>
</organism>
<dbReference type="EMBL" id="JBBPBM010000002">
    <property type="protein sequence ID" value="KAK8596148.1"/>
    <property type="molecule type" value="Genomic_DNA"/>
</dbReference>
<gene>
    <name evidence="1" type="ORF">V6N12_064647</name>
</gene>